<dbReference type="AlphaFoldDB" id="A0ABD2MLY4"/>
<feature type="non-terminal residue" evidence="2">
    <location>
        <position position="1"/>
    </location>
</feature>
<name>A0ABD2MLY4_9CUCU</name>
<feature type="compositionally biased region" description="Basic residues" evidence="1">
    <location>
        <begin position="28"/>
        <end position="37"/>
    </location>
</feature>
<keyword evidence="3" id="KW-1185">Reference proteome</keyword>
<evidence type="ECO:0000256" key="1">
    <source>
        <dbReference type="SAM" id="MobiDB-lite"/>
    </source>
</evidence>
<comment type="caution">
    <text evidence="2">The sequence shown here is derived from an EMBL/GenBank/DDBJ whole genome shotgun (WGS) entry which is preliminary data.</text>
</comment>
<dbReference type="EMBL" id="JABFTP020000001">
    <property type="protein sequence ID" value="KAL3267390.1"/>
    <property type="molecule type" value="Genomic_DNA"/>
</dbReference>
<sequence>YNAAINWELPKIPISLLPTNIKTDQKSDHKKRVKRKGLPSNPFRLLDSRPHFQPLHLTKNLE</sequence>
<evidence type="ECO:0000313" key="2">
    <source>
        <dbReference type="EMBL" id="KAL3267390.1"/>
    </source>
</evidence>
<protein>
    <submittedName>
        <fullName evidence="2">Uncharacterized protein</fullName>
    </submittedName>
</protein>
<evidence type="ECO:0000313" key="3">
    <source>
        <dbReference type="Proteomes" id="UP001516400"/>
    </source>
</evidence>
<dbReference type="Proteomes" id="UP001516400">
    <property type="component" value="Unassembled WGS sequence"/>
</dbReference>
<feature type="region of interest" description="Disordered" evidence="1">
    <location>
        <begin position="23"/>
        <end position="49"/>
    </location>
</feature>
<reference evidence="2 3" key="1">
    <citation type="journal article" date="2021" name="BMC Biol.">
        <title>Horizontally acquired antibacterial genes associated with adaptive radiation of ladybird beetles.</title>
        <authorList>
            <person name="Li H.S."/>
            <person name="Tang X.F."/>
            <person name="Huang Y.H."/>
            <person name="Xu Z.Y."/>
            <person name="Chen M.L."/>
            <person name="Du X.Y."/>
            <person name="Qiu B.Y."/>
            <person name="Chen P.T."/>
            <person name="Zhang W."/>
            <person name="Slipinski A."/>
            <person name="Escalona H.E."/>
            <person name="Waterhouse R.M."/>
            <person name="Zwick A."/>
            <person name="Pang H."/>
        </authorList>
    </citation>
    <scope>NUCLEOTIDE SEQUENCE [LARGE SCALE GENOMIC DNA]</scope>
    <source>
        <strain evidence="2">SYSU2018</strain>
    </source>
</reference>
<proteinExistence type="predicted"/>
<organism evidence="2 3">
    <name type="scientific">Cryptolaemus montrouzieri</name>
    <dbReference type="NCBI Taxonomy" id="559131"/>
    <lineage>
        <taxon>Eukaryota</taxon>
        <taxon>Metazoa</taxon>
        <taxon>Ecdysozoa</taxon>
        <taxon>Arthropoda</taxon>
        <taxon>Hexapoda</taxon>
        <taxon>Insecta</taxon>
        <taxon>Pterygota</taxon>
        <taxon>Neoptera</taxon>
        <taxon>Endopterygota</taxon>
        <taxon>Coleoptera</taxon>
        <taxon>Polyphaga</taxon>
        <taxon>Cucujiformia</taxon>
        <taxon>Coccinelloidea</taxon>
        <taxon>Coccinellidae</taxon>
        <taxon>Scymninae</taxon>
        <taxon>Scymnini</taxon>
        <taxon>Cryptolaemus</taxon>
    </lineage>
</organism>
<feature type="non-terminal residue" evidence="2">
    <location>
        <position position="62"/>
    </location>
</feature>
<gene>
    <name evidence="2" type="ORF">HHI36_011519</name>
</gene>
<accession>A0ABD2MLY4</accession>